<evidence type="ECO:0000313" key="2">
    <source>
        <dbReference type="Proteomes" id="UP000249057"/>
    </source>
</evidence>
<accession>A0ACD1GP98</accession>
<organism evidence="1 2">
    <name type="scientific">Aspergillus brunneoviolaceus CBS 621.78</name>
    <dbReference type="NCBI Taxonomy" id="1450534"/>
    <lineage>
        <taxon>Eukaryota</taxon>
        <taxon>Fungi</taxon>
        <taxon>Dikarya</taxon>
        <taxon>Ascomycota</taxon>
        <taxon>Pezizomycotina</taxon>
        <taxon>Eurotiomycetes</taxon>
        <taxon>Eurotiomycetidae</taxon>
        <taxon>Eurotiales</taxon>
        <taxon>Aspergillaceae</taxon>
        <taxon>Aspergillus</taxon>
        <taxon>Aspergillus subgen. Circumdati</taxon>
    </lineage>
</organism>
<evidence type="ECO:0000313" key="1">
    <source>
        <dbReference type="EMBL" id="RAH50943.1"/>
    </source>
</evidence>
<proteinExistence type="predicted"/>
<gene>
    <name evidence="1" type="ORF">BO95DRAFT_117451</name>
</gene>
<reference evidence="1" key="1">
    <citation type="submission" date="2018-02" db="EMBL/GenBank/DDBJ databases">
        <title>The genomes of Aspergillus section Nigri reveals drivers in fungal speciation.</title>
        <authorList>
            <consortium name="DOE Joint Genome Institute"/>
            <person name="Vesth T.C."/>
            <person name="Nybo J."/>
            <person name="Theobald S."/>
            <person name="Brandl J."/>
            <person name="Frisvad J.C."/>
            <person name="Nielsen K.F."/>
            <person name="Lyhne E.K."/>
            <person name="Kogle M.E."/>
            <person name="Kuo A."/>
            <person name="Riley R."/>
            <person name="Clum A."/>
            <person name="Nolan M."/>
            <person name="Lipzen A."/>
            <person name="Salamov A."/>
            <person name="Henrissat B."/>
            <person name="Wiebenga A."/>
            <person name="De vries R.P."/>
            <person name="Grigoriev I.V."/>
            <person name="Mortensen U.H."/>
            <person name="Andersen M.R."/>
            <person name="Baker S.E."/>
        </authorList>
    </citation>
    <scope>NUCLEOTIDE SEQUENCE</scope>
    <source>
        <strain evidence="1">CBS 621.78</strain>
    </source>
</reference>
<sequence>MGAAATRNQRASCNHWIGFSSCSIRWERREREKTREFAPLPRRAGAHYYVKLWARGGDCQFQFHMDGSHIYLLRREIEIGSSVGAIICSRTRVPNGRCRI</sequence>
<name>A0ACD1GP98_9EURO</name>
<keyword evidence="2" id="KW-1185">Reference proteome</keyword>
<dbReference type="EMBL" id="KZ825312">
    <property type="protein sequence ID" value="RAH50943.1"/>
    <property type="molecule type" value="Genomic_DNA"/>
</dbReference>
<dbReference type="Proteomes" id="UP000249057">
    <property type="component" value="Unassembled WGS sequence"/>
</dbReference>
<protein>
    <submittedName>
        <fullName evidence="1">Uncharacterized protein</fullName>
    </submittedName>
</protein>